<gene>
    <name evidence="1" type="ORF">FHS87_003582</name>
</gene>
<sequence length="125" mass="14079">MFDGIPGLQKRQPPPKLPEAPDPAFLYRGAILFGLAEGGVIRIYMPGTALHGWKVVGSRALVCRLIDCHLDYPMSERPILEEVHVPITKRVGVVERLRLDRLFKRLTGKMTVDERMHIGRQIAPS</sequence>
<evidence type="ECO:0000313" key="1">
    <source>
        <dbReference type="EMBL" id="MBB5695523.1"/>
    </source>
</evidence>
<dbReference type="AlphaFoldDB" id="A0A840YLF7"/>
<dbReference type="Proteomes" id="UP000580654">
    <property type="component" value="Unassembled WGS sequence"/>
</dbReference>
<name>A0A840YLF7_9PROT</name>
<dbReference type="EMBL" id="JACIJD010000019">
    <property type="protein sequence ID" value="MBB5695523.1"/>
    <property type="molecule type" value="Genomic_DNA"/>
</dbReference>
<dbReference type="RefSeq" id="WP_184520722.1">
    <property type="nucleotide sequence ID" value="NZ_JACIJD010000019.1"/>
</dbReference>
<comment type="caution">
    <text evidence="1">The sequence shown here is derived from an EMBL/GenBank/DDBJ whole genome shotgun (WGS) entry which is preliminary data.</text>
</comment>
<proteinExistence type="predicted"/>
<keyword evidence="2" id="KW-1185">Reference proteome</keyword>
<evidence type="ECO:0000313" key="2">
    <source>
        <dbReference type="Proteomes" id="UP000580654"/>
    </source>
</evidence>
<reference evidence="1 2" key="1">
    <citation type="submission" date="2020-08" db="EMBL/GenBank/DDBJ databases">
        <title>Genomic Encyclopedia of Type Strains, Phase IV (KMG-IV): sequencing the most valuable type-strain genomes for metagenomic binning, comparative biology and taxonomic classification.</title>
        <authorList>
            <person name="Goeker M."/>
        </authorList>
    </citation>
    <scope>NUCLEOTIDE SEQUENCE [LARGE SCALE GENOMIC DNA]</scope>
    <source>
        <strain evidence="1 2">DSM 25622</strain>
    </source>
</reference>
<organism evidence="1 2">
    <name type="scientific">Muricoccus pecuniae</name>
    <dbReference type="NCBI Taxonomy" id="693023"/>
    <lineage>
        <taxon>Bacteria</taxon>
        <taxon>Pseudomonadati</taxon>
        <taxon>Pseudomonadota</taxon>
        <taxon>Alphaproteobacteria</taxon>
        <taxon>Acetobacterales</taxon>
        <taxon>Roseomonadaceae</taxon>
        <taxon>Muricoccus</taxon>
    </lineage>
</organism>
<accession>A0A840YLF7</accession>
<protein>
    <submittedName>
        <fullName evidence="1">Uncharacterized protein</fullName>
    </submittedName>
</protein>